<dbReference type="EMBL" id="RRZA01000003">
    <property type="protein sequence ID" value="MBE0456194.1"/>
    <property type="molecule type" value="Genomic_DNA"/>
</dbReference>
<dbReference type="RefSeq" id="WP_192540483.1">
    <property type="nucleotide sequence ID" value="NZ_JBQDLW010000084.1"/>
</dbReference>
<reference evidence="1 2" key="1">
    <citation type="submission" date="2020-07" db="EMBL/GenBank/DDBJ databases">
        <title>Halophilic bacteria isolated from french cheeses.</title>
        <authorList>
            <person name="Kothe C.I."/>
            <person name="Farah-Kraiem B."/>
            <person name="Renault P."/>
            <person name="Dridi B."/>
        </authorList>
    </citation>
    <scope>NUCLEOTIDE SEQUENCE [LARGE SCALE GENOMIC DNA]</scope>
    <source>
        <strain evidence="1 2">FME14</strain>
    </source>
</reference>
<protein>
    <submittedName>
        <fullName evidence="1">Uncharacterized protein</fullName>
    </submittedName>
</protein>
<sequence>MTYSLIREVNNTVTEKRMLVTLDLRGVKLITAAASVLLFATVNTCQLMNKNPKQVICIFPKEQNNSSGYRYIVKTGLARALHSGEVSKLNELVNQEAFFQSSNNPFQHAITTSVMLAEKAEFDPVQYELLSTAIGEAMLNVHHHAYNDPLSSIEKPRTNNSKKLLVGEMGRRWWQCAWYDYLKDEWVFIICDFGVGIPHSLMESFNKQNPMILIENKEAMLKALSVGGSRFNEGGRGNGSEDMKRAVGRFCKDTDNLLIYSGGVKYQYSQGMEEPSVENIATFFGGTLIEWTLKPKLSEE</sequence>
<evidence type="ECO:0000313" key="2">
    <source>
        <dbReference type="Proteomes" id="UP000707245"/>
    </source>
</evidence>
<evidence type="ECO:0000313" key="1">
    <source>
        <dbReference type="EMBL" id="MBE0456194.1"/>
    </source>
</evidence>
<accession>A0ABR9FH99</accession>
<dbReference type="Proteomes" id="UP000707245">
    <property type="component" value="Unassembled WGS sequence"/>
</dbReference>
<name>A0ABR9FH99_9GAMM</name>
<gene>
    <name evidence="1" type="ORF">EI167_01760</name>
</gene>
<proteinExistence type="predicted"/>
<organism evidence="1 2">
    <name type="scientific">Pseudoalteromonas prydzensis</name>
    <dbReference type="NCBI Taxonomy" id="182141"/>
    <lineage>
        <taxon>Bacteria</taxon>
        <taxon>Pseudomonadati</taxon>
        <taxon>Pseudomonadota</taxon>
        <taxon>Gammaproteobacteria</taxon>
        <taxon>Alteromonadales</taxon>
        <taxon>Pseudoalteromonadaceae</taxon>
        <taxon>Pseudoalteromonas</taxon>
    </lineage>
</organism>
<comment type="caution">
    <text evidence="1">The sequence shown here is derived from an EMBL/GenBank/DDBJ whole genome shotgun (WGS) entry which is preliminary data.</text>
</comment>
<keyword evidence="2" id="KW-1185">Reference proteome</keyword>